<evidence type="ECO:0000313" key="3">
    <source>
        <dbReference type="Proteomes" id="UP001437256"/>
    </source>
</evidence>
<dbReference type="Proteomes" id="UP001437256">
    <property type="component" value="Unassembled WGS sequence"/>
</dbReference>
<reference evidence="2 3" key="1">
    <citation type="submission" date="2024-05" db="EMBL/GenBank/DDBJ databases">
        <title>A draft genome resource for the thread blight pathogen Marasmius tenuissimus strain MS-2.</title>
        <authorList>
            <person name="Yulfo-Soto G.E."/>
            <person name="Baruah I.K."/>
            <person name="Amoako-Attah I."/>
            <person name="Bukari Y."/>
            <person name="Meinhardt L.W."/>
            <person name="Bailey B.A."/>
            <person name="Cohen S.P."/>
        </authorList>
    </citation>
    <scope>NUCLEOTIDE SEQUENCE [LARGE SCALE GENOMIC DNA]</scope>
    <source>
        <strain evidence="2 3">MS-2</strain>
    </source>
</reference>
<feature type="compositionally biased region" description="Low complexity" evidence="1">
    <location>
        <begin position="600"/>
        <end position="618"/>
    </location>
</feature>
<sequence length="632" mass="69593">MSQSHQRDISNENGKHCTTCGRFVSYKKVKSDAHGNAGKNMAVCTRKDPETGVQCNFFRRAPSSTPRSSPTSPSSTSSSSSTQSITLPSLTIKIPSRAFGPVITGTDGKPTCNVLSCGKAANNACLRKSCAKHCRNAGGCNLPRHRAKQASSSPPPTQIPLPPSSQLTQQSSRSQQEARYMDGTITQGQHFINPQANPRFTSQMRDPYSTETLQLQSQVAKSRDAEAEKLAMARLSKQTVKLLGFSLGQDMPEIMEFQAGFAAPHFVLTNNVIAGVGISADSPPSHIRYYNRVDEQWVKVPLGYVVDTTIHSTTIFIMDCAMTVPPSSFDEHLDRQRNRNRGHAPAPSARTSQRENRDAVRAINEQRIIAAAERLPSKKAKRVRGTPSPPTRKQRQRQHSARLLSSSPDLPMHAIPHSPLVVKQEALEASLSQHHRRPSNVSIISISSTESVPHSQPPQSEPVKIKQENSSHRRHLSNISNISAISVPSNVSRSDERVAGYGQRWPSEFFVCDVISFINKHASSSSSTRKKAFYVAFGSELVQSTYRDQRERWKHAPSTEHEHYLALGRIDEGKWSVFAKHHPLPDSKLKVARRKLNRATPSDSDSPSTSTQNSSLSPSPSPVTPLVGYESD</sequence>
<accession>A0ABR3A0N0</accession>
<gene>
    <name evidence="2" type="ORF">AAF712_005491</name>
</gene>
<feature type="compositionally biased region" description="Low complexity" evidence="1">
    <location>
        <begin position="164"/>
        <end position="175"/>
    </location>
</feature>
<feature type="region of interest" description="Disordered" evidence="1">
    <location>
        <begin position="329"/>
        <end position="359"/>
    </location>
</feature>
<dbReference type="EMBL" id="JBBXMP010000025">
    <property type="protein sequence ID" value="KAL0067500.1"/>
    <property type="molecule type" value="Genomic_DNA"/>
</dbReference>
<feature type="compositionally biased region" description="Pro residues" evidence="1">
    <location>
        <begin position="153"/>
        <end position="163"/>
    </location>
</feature>
<comment type="caution">
    <text evidence="2">The sequence shown here is derived from an EMBL/GenBank/DDBJ whole genome shotgun (WGS) entry which is preliminary data.</text>
</comment>
<feature type="region of interest" description="Disordered" evidence="1">
    <location>
        <begin position="448"/>
        <end position="477"/>
    </location>
</feature>
<keyword evidence="3" id="KW-1185">Reference proteome</keyword>
<protein>
    <submittedName>
        <fullName evidence="2">Uncharacterized protein</fullName>
    </submittedName>
</protein>
<feature type="compositionally biased region" description="Low complexity" evidence="1">
    <location>
        <begin position="62"/>
        <end position="89"/>
    </location>
</feature>
<organism evidence="2 3">
    <name type="scientific">Marasmius tenuissimus</name>
    <dbReference type="NCBI Taxonomy" id="585030"/>
    <lineage>
        <taxon>Eukaryota</taxon>
        <taxon>Fungi</taxon>
        <taxon>Dikarya</taxon>
        <taxon>Basidiomycota</taxon>
        <taxon>Agaricomycotina</taxon>
        <taxon>Agaricomycetes</taxon>
        <taxon>Agaricomycetidae</taxon>
        <taxon>Agaricales</taxon>
        <taxon>Marasmiineae</taxon>
        <taxon>Marasmiaceae</taxon>
        <taxon>Marasmius</taxon>
    </lineage>
</organism>
<name>A0ABR3A0N0_9AGAR</name>
<evidence type="ECO:0000313" key="2">
    <source>
        <dbReference type="EMBL" id="KAL0067500.1"/>
    </source>
</evidence>
<feature type="region of interest" description="Disordered" evidence="1">
    <location>
        <begin position="58"/>
        <end position="89"/>
    </location>
</feature>
<feature type="region of interest" description="Disordered" evidence="1">
    <location>
        <begin position="144"/>
        <end position="178"/>
    </location>
</feature>
<feature type="region of interest" description="Disordered" evidence="1">
    <location>
        <begin position="371"/>
        <end position="411"/>
    </location>
</feature>
<evidence type="ECO:0000256" key="1">
    <source>
        <dbReference type="SAM" id="MobiDB-lite"/>
    </source>
</evidence>
<proteinExistence type="predicted"/>
<feature type="region of interest" description="Disordered" evidence="1">
    <location>
        <begin position="590"/>
        <end position="632"/>
    </location>
</feature>